<dbReference type="GO" id="GO:0033178">
    <property type="term" value="C:proton-transporting two-sector ATPase complex, catalytic domain"/>
    <property type="evidence" value="ECO:0007669"/>
    <property type="project" value="InterPro"/>
</dbReference>
<evidence type="ECO:0000256" key="2">
    <source>
        <dbReference type="ARBA" id="ARBA00022448"/>
    </source>
</evidence>
<accession>A0A2N0UMS3</accession>
<comment type="caution">
    <text evidence="4">The sequence shown here is derived from an EMBL/GenBank/DDBJ whole genome shotgun (WGS) entry which is preliminary data.</text>
</comment>
<evidence type="ECO:0000256" key="1">
    <source>
        <dbReference type="ARBA" id="ARBA00005901"/>
    </source>
</evidence>
<gene>
    <name evidence="4" type="ORF">RBATCC27255_01333</name>
</gene>
<evidence type="ECO:0000313" key="5">
    <source>
        <dbReference type="Proteomes" id="UP000233425"/>
    </source>
</evidence>
<name>A0A2N0UMS3_9FIRM</name>
<dbReference type="InterPro" id="IPR002842">
    <property type="entry name" value="ATPase_V1_Esu"/>
</dbReference>
<dbReference type="RefSeq" id="WP_101029315.1">
    <property type="nucleotide sequence ID" value="NZ_CABMMZ010000063.1"/>
</dbReference>
<keyword evidence="5" id="KW-1185">Reference proteome</keyword>
<comment type="similarity">
    <text evidence="1">Belongs to the V-ATPase E subunit family.</text>
</comment>
<sequence>MENSKNKTDNFLKAIKKYADEQRSAMQTEVAQLKEEKLKEATEKGRHDSEKYIKDKLEESRNRQTGILAKKIQEGQKKLFLERAEMTESVFKKAEERLVEYTKTSEYTNSLVKSAKEVAKLFADNDCVVYVNERDMKNSDKIKAVFAGSTEVVADKSIKIGGIKGFCKAMNIVADETLDSKLYAQKEWFIENSGLSVL</sequence>
<evidence type="ECO:0000313" key="4">
    <source>
        <dbReference type="EMBL" id="PKD28279.1"/>
    </source>
</evidence>
<proteinExistence type="inferred from homology"/>
<reference evidence="4" key="1">
    <citation type="journal article" date="2018" name="Environ. Microbiol.">
        <title>Sporulation capability and amylosome conservation among diverse human colonic and rumen isolates of the keystone starch-degrader Ruminococcus bromii.</title>
        <authorList>
            <person name="Mukhopadhya I."/>
            <person name="Morais S."/>
            <person name="Laverde-Gomez J."/>
            <person name="Sheridan P.O."/>
            <person name="Walker A.W."/>
            <person name="Kelly W."/>
            <person name="Klieve A.V."/>
            <person name="Ouwerkerk D."/>
            <person name="Duncan S.H."/>
            <person name="Louis P."/>
            <person name="Koropatkin N."/>
            <person name="Cockburn D."/>
            <person name="Kibler R."/>
            <person name="Cooper P.J."/>
            <person name="Sandoval C."/>
            <person name="Crost E."/>
            <person name="Juge N."/>
            <person name="Bayer E.A."/>
            <person name="Flint H.J."/>
        </authorList>
    </citation>
    <scope>NUCLEOTIDE SEQUENCE [LARGE SCALE GENOMIC DNA]</scope>
    <source>
        <strain evidence="4">ATCC 27255</strain>
    </source>
</reference>
<dbReference type="Gene3D" id="3.30.2320.30">
    <property type="entry name" value="ATP synthase, E subunit, C-terminal"/>
    <property type="match status" value="1"/>
</dbReference>
<dbReference type="SUPFAM" id="SSF160527">
    <property type="entry name" value="V-type ATPase subunit E-like"/>
    <property type="match status" value="1"/>
</dbReference>
<keyword evidence="2" id="KW-0813">Transport</keyword>
<dbReference type="AlphaFoldDB" id="A0A2N0UMS3"/>
<dbReference type="Proteomes" id="UP000233425">
    <property type="component" value="Unassembled WGS sequence"/>
</dbReference>
<dbReference type="InterPro" id="IPR038495">
    <property type="entry name" value="ATPase_E_C"/>
</dbReference>
<organism evidence="4 5">
    <name type="scientific">Ruminococcus bromii</name>
    <dbReference type="NCBI Taxonomy" id="40518"/>
    <lineage>
        <taxon>Bacteria</taxon>
        <taxon>Bacillati</taxon>
        <taxon>Bacillota</taxon>
        <taxon>Clostridia</taxon>
        <taxon>Eubacteriales</taxon>
        <taxon>Oscillospiraceae</taxon>
        <taxon>Ruminococcus</taxon>
    </lineage>
</organism>
<protein>
    <submittedName>
        <fullName evidence="4">V-type ATP synthase subunit E</fullName>
    </submittedName>
</protein>
<keyword evidence="3" id="KW-0406">Ion transport</keyword>
<dbReference type="Pfam" id="PF01991">
    <property type="entry name" value="vATP-synt_E"/>
    <property type="match status" value="1"/>
</dbReference>
<evidence type="ECO:0000256" key="3">
    <source>
        <dbReference type="ARBA" id="ARBA00023065"/>
    </source>
</evidence>
<dbReference type="GO" id="GO:0046961">
    <property type="term" value="F:proton-transporting ATPase activity, rotational mechanism"/>
    <property type="evidence" value="ECO:0007669"/>
    <property type="project" value="InterPro"/>
</dbReference>
<dbReference type="EMBL" id="NNSR01000063">
    <property type="protein sequence ID" value="PKD28279.1"/>
    <property type="molecule type" value="Genomic_DNA"/>
</dbReference>